<feature type="region of interest" description="Disordered" evidence="2">
    <location>
        <begin position="193"/>
        <end position="243"/>
    </location>
</feature>
<feature type="region of interest" description="Disordered" evidence="2">
    <location>
        <begin position="320"/>
        <end position="366"/>
    </location>
</feature>
<dbReference type="GO" id="GO:0098826">
    <property type="term" value="C:endoplasmic reticulum tubular network membrane"/>
    <property type="evidence" value="ECO:0007669"/>
    <property type="project" value="UniProtKB-UniRule"/>
</dbReference>
<keyword evidence="1" id="KW-0812">Transmembrane</keyword>
<feature type="compositionally biased region" description="Low complexity" evidence="2">
    <location>
        <begin position="204"/>
        <end position="218"/>
    </location>
</feature>
<dbReference type="OrthoDB" id="1725934at2759"/>
<feature type="domain" description="Lunapark zinc ribbon" evidence="3">
    <location>
        <begin position="252"/>
        <end position="308"/>
    </location>
</feature>
<feature type="transmembrane region" description="Helical" evidence="1">
    <location>
        <begin position="49"/>
        <end position="70"/>
    </location>
</feature>
<dbReference type="GO" id="GO:1903373">
    <property type="term" value="P:positive regulation of endoplasmic reticulum tubular network organization"/>
    <property type="evidence" value="ECO:0007669"/>
    <property type="project" value="UniProtKB-UniRule"/>
</dbReference>
<dbReference type="Pfam" id="PF10058">
    <property type="entry name" value="Zn_ribbon_10"/>
    <property type="match status" value="1"/>
</dbReference>
<evidence type="ECO:0000259" key="3">
    <source>
        <dbReference type="Pfam" id="PF10058"/>
    </source>
</evidence>
<gene>
    <name evidence="4" type="ORF">BT63DRAFT_172506</name>
</gene>
<dbReference type="AlphaFoldDB" id="A0A6A6UNV3"/>
<dbReference type="PANTHER" id="PTHR22166">
    <property type="entry name" value="ENDOPLASMIC RETICULUM JUNCTION FORMATION PROTEIN LUNAPARK"/>
    <property type="match status" value="1"/>
</dbReference>
<evidence type="ECO:0000256" key="1">
    <source>
        <dbReference type="RuleBase" id="RU367073"/>
    </source>
</evidence>
<protein>
    <recommendedName>
        <fullName evidence="1">Endoplasmic reticulum junction formation protein lunapark</fullName>
    </recommendedName>
</protein>
<dbReference type="InterPro" id="IPR040115">
    <property type="entry name" value="Lnp"/>
</dbReference>
<accession>A0A6A6UNV3</accession>
<dbReference type="EMBL" id="MU004231">
    <property type="protein sequence ID" value="KAF2673975.1"/>
    <property type="molecule type" value="Genomic_DNA"/>
</dbReference>
<keyword evidence="1" id="KW-0863">Zinc-finger</keyword>
<dbReference type="GO" id="GO:0071788">
    <property type="term" value="P:endoplasmic reticulum tubular network maintenance"/>
    <property type="evidence" value="ECO:0007669"/>
    <property type="project" value="UniProtKB-UniRule"/>
</dbReference>
<dbReference type="InterPro" id="IPR019273">
    <property type="entry name" value="Lunapark_Znf"/>
</dbReference>
<keyword evidence="1" id="KW-0862">Zinc</keyword>
<dbReference type="PANTHER" id="PTHR22166:SF12">
    <property type="entry name" value="ENDOPLASMIC RETICULUM JUNCTION FORMATION PROTEIN LUNAPARK"/>
    <property type="match status" value="1"/>
</dbReference>
<organism evidence="4 5">
    <name type="scientific">Microthyrium microscopicum</name>
    <dbReference type="NCBI Taxonomy" id="703497"/>
    <lineage>
        <taxon>Eukaryota</taxon>
        <taxon>Fungi</taxon>
        <taxon>Dikarya</taxon>
        <taxon>Ascomycota</taxon>
        <taxon>Pezizomycotina</taxon>
        <taxon>Dothideomycetes</taxon>
        <taxon>Dothideomycetes incertae sedis</taxon>
        <taxon>Microthyriales</taxon>
        <taxon>Microthyriaceae</taxon>
        <taxon>Microthyrium</taxon>
    </lineage>
</organism>
<keyword evidence="5" id="KW-1185">Reference proteome</keyword>
<name>A0A6A6UNV3_9PEZI</name>
<evidence type="ECO:0000313" key="5">
    <source>
        <dbReference type="Proteomes" id="UP000799302"/>
    </source>
</evidence>
<feature type="region of interest" description="Disordered" evidence="2">
    <location>
        <begin position="141"/>
        <end position="181"/>
    </location>
</feature>
<dbReference type="Proteomes" id="UP000799302">
    <property type="component" value="Unassembled WGS sequence"/>
</dbReference>
<comment type="subcellular location">
    <subcellularLocation>
        <location evidence="1">Endoplasmic reticulum membrane</location>
        <topology evidence="1">Multi-pass membrane protein</topology>
    </subcellularLocation>
</comment>
<keyword evidence="1" id="KW-1133">Transmembrane helix</keyword>
<evidence type="ECO:0000256" key="2">
    <source>
        <dbReference type="SAM" id="MobiDB-lite"/>
    </source>
</evidence>
<keyword evidence="1" id="KW-0479">Metal-binding</keyword>
<reference evidence="4" key="1">
    <citation type="journal article" date="2020" name="Stud. Mycol.">
        <title>101 Dothideomycetes genomes: a test case for predicting lifestyles and emergence of pathogens.</title>
        <authorList>
            <person name="Haridas S."/>
            <person name="Albert R."/>
            <person name="Binder M."/>
            <person name="Bloem J."/>
            <person name="Labutti K."/>
            <person name="Salamov A."/>
            <person name="Andreopoulos B."/>
            <person name="Baker S."/>
            <person name="Barry K."/>
            <person name="Bills G."/>
            <person name="Bluhm B."/>
            <person name="Cannon C."/>
            <person name="Castanera R."/>
            <person name="Culley D."/>
            <person name="Daum C."/>
            <person name="Ezra D."/>
            <person name="Gonzalez J."/>
            <person name="Henrissat B."/>
            <person name="Kuo A."/>
            <person name="Liang C."/>
            <person name="Lipzen A."/>
            <person name="Lutzoni F."/>
            <person name="Magnuson J."/>
            <person name="Mondo S."/>
            <person name="Nolan M."/>
            <person name="Ohm R."/>
            <person name="Pangilinan J."/>
            <person name="Park H.-J."/>
            <person name="Ramirez L."/>
            <person name="Alfaro M."/>
            <person name="Sun H."/>
            <person name="Tritt A."/>
            <person name="Yoshinaga Y."/>
            <person name="Zwiers L.-H."/>
            <person name="Turgeon B."/>
            <person name="Goodwin S."/>
            <person name="Spatafora J."/>
            <person name="Crous P."/>
            <person name="Grigoriev I."/>
        </authorList>
    </citation>
    <scope>NUCLEOTIDE SEQUENCE</scope>
    <source>
        <strain evidence="4">CBS 115976</strain>
    </source>
</reference>
<keyword evidence="1" id="KW-0256">Endoplasmic reticulum</keyword>
<proteinExistence type="inferred from homology"/>
<comment type="domain">
    <text evidence="1">The C4-type zinc finger motif is necessary both for its ER three-way tubular junction localization and formation.</text>
</comment>
<feature type="transmembrane region" description="Helical" evidence="1">
    <location>
        <begin position="76"/>
        <end position="95"/>
    </location>
</feature>
<comment type="similarity">
    <text evidence="1">Belongs to the lunapark family.</text>
</comment>
<sequence>MVSFWPWKKDTTSAESFEKTLSVIATKISKATAQNDSLRQRARKLKVGWILYGGVTYILAFLILTLVTGWQNWGTTEYTTIAGGPVLLYGVRFLLNSWYNYRTSNSQAYLDSLQKERDETIEKLKQATKYNSTQKLLEKYGSAKAPEKTPDGKSQPARNHTSRHSVGGRTGLPPPPTANIPRAQSAQRIPELGALPALPPSSPLQPSSMSNSSGPGQALLKRSQPQEEFAPNAFDGSPTVPDFSQVMPESHWYDRILDALLGEDETQARNRLALVCKHCKVVNGLAPPGVKTPEQLGKWRCSSCSGWNGEEFDAAKLVKDATKHHSRNPSEAVSGAGIPSPDLLGSNDRPRSTSVESSMEAYSAEE</sequence>
<comment type="function">
    <text evidence="1">Plays a role in determining ER morphology.</text>
</comment>
<dbReference type="GO" id="GO:0008270">
    <property type="term" value="F:zinc ion binding"/>
    <property type="evidence" value="ECO:0007669"/>
    <property type="project" value="UniProtKB-KW"/>
</dbReference>
<evidence type="ECO:0000313" key="4">
    <source>
        <dbReference type="EMBL" id="KAF2673975.1"/>
    </source>
</evidence>
<keyword evidence="1" id="KW-0472">Membrane</keyword>